<reference evidence="7" key="1">
    <citation type="submission" date="2009-12" db="EMBL/GenBank/DDBJ databases">
        <title>Complete sequence of Treponema azotonutricium strain ZAS-9.</title>
        <authorList>
            <person name="Tetu S.G."/>
            <person name="Matson E."/>
            <person name="Ren Q."/>
            <person name="Seshadri R."/>
            <person name="Elbourne L."/>
            <person name="Hassan K.A."/>
            <person name="Durkin A."/>
            <person name="Radune D."/>
            <person name="Mohamoud Y."/>
            <person name="Shay R."/>
            <person name="Jin S."/>
            <person name="Zhang X."/>
            <person name="Lucey K."/>
            <person name="Ballor N.R."/>
            <person name="Ottesen E."/>
            <person name="Rosenthal R."/>
            <person name="Allen A."/>
            <person name="Leadbetter J.R."/>
            <person name="Paulsen I.T."/>
        </authorList>
    </citation>
    <scope>NUCLEOTIDE SEQUENCE [LARGE SCALE GENOMIC DNA]</scope>
    <source>
        <strain evidence="7">ATCC BAA-888 / DSM 13862 / ZAS-9</strain>
    </source>
</reference>
<evidence type="ECO:0000256" key="3">
    <source>
        <dbReference type="ARBA" id="ARBA00022840"/>
    </source>
</evidence>
<evidence type="ECO:0000256" key="4">
    <source>
        <dbReference type="PROSITE-ProRule" id="PRU00409"/>
    </source>
</evidence>
<evidence type="ECO:0000256" key="2">
    <source>
        <dbReference type="ARBA" id="ARBA00022741"/>
    </source>
</evidence>
<protein>
    <submittedName>
        <fullName evidence="6">CarB family protein</fullName>
    </submittedName>
</protein>
<keyword evidence="2 4" id="KW-0547">Nucleotide-binding</keyword>
<reference evidence="6 7" key="2">
    <citation type="journal article" date="2011" name="ISME J.">
        <title>RNA-seq reveals cooperative metabolic interactions between two termite-gut spirochete species in co-culture.</title>
        <authorList>
            <person name="Rosenthal A.Z."/>
            <person name="Matson E.G."/>
            <person name="Eldar A."/>
            <person name="Leadbetter J.R."/>
        </authorList>
    </citation>
    <scope>NUCLEOTIDE SEQUENCE [LARGE SCALE GENOMIC DNA]</scope>
    <source>
        <strain evidence="7">ATCC BAA-888 / DSM 13862 / ZAS-9</strain>
    </source>
</reference>
<dbReference type="Pfam" id="PF18603">
    <property type="entry name" value="LAL_C2"/>
    <property type="match status" value="1"/>
</dbReference>
<keyword evidence="7" id="KW-1185">Reference proteome</keyword>
<dbReference type="SUPFAM" id="SSF52440">
    <property type="entry name" value="PreATP-grasp domain"/>
    <property type="match status" value="1"/>
</dbReference>
<dbReference type="SUPFAM" id="SSF56059">
    <property type="entry name" value="Glutathione synthetase ATP-binding domain-like"/>
    <property type="match status" value="1"/>
</dbReference>
<name>F5Y6R4_LEAAZ</name>
<gene>
    <name evidence="6" type="ordered locus">TREAZ_1205</name>
</gene>
<dbReference type="Gene3D" id="3.30.1490.20">
    <property type="entry name" value="ATP-grasp fold, A domain"/>
    <property type="match status" value="1"/>
</dbReference>
<dbReference type="HOGENOM" id="CLU_029016_5_0_12"/>
<dbReference type="Pfam" id="PF13535">
    <property type="entry name" value="ATP-grasp_4"/>
    <property type="match status" value="1"/>
</dbReference>
<dbReference type="Proteomes" id="UP000009222">
    <property type="component" value="Chromosome"/>
</dbReference>
<dbReference type="InterPro" id="IPR040570">
    <property type="entry name" value="LAL_C2"/>
</dbReference>
<feature type="domain" description="ATP-grasp" evidence="5">
    <location>
        <begin position="106"/>
        <end position="295"/>
    </location>
</feature>
<dbReference type="InterPro" id="IPR016185">
    <property type="entry name" value="PreATP-grasp_dom_sf"/>
</dbReference>
<dbReference type="EMBL" id="CP001841">
    <property type="protein sequence ID" value="AEF81261.1"/>
    <property type="molecule type" value="Genomic_DNA"/>
</dbReference>
<keyword evidence="3 4" id="KW-0067">ATP-binding</keyword>
<dbReference type="PANTHER" id="PTHR43585:SF2">
    <property type="entry name" value="ATP-GRASP ENZYME FSQD"/>
    <property type="match status" value="1"/>
</dbReference>
<dbReference type="Gene3D" id="3.40.50.20">
    <property type="match status" value="1"/>
</dbReference>
<dbReference type="KEGG" id="taz:TREAZ_1205"/>
<evidence type="ECO:0000259" key="5">
    <source>
        <dbReference type="PROSITE" id="PS50975"/>
    </source>
</evidence>
<dbReference type="eggNOG" id="COG1181">
    <property type="taxonomic scope" value="Bacteria"/>
</dbReference>
<dbReference type="GO" id="GO:0005524">
    <property type="term" value="F:ATP binding"/>
    <property type="evidence" value="ECO:0007669"/>
    <property type="project" value="UniProtKB-UniRule"/>
</dbReference>
<dbReference type="STRING" id="545695.TREAZ_1205"/>
<sequence>MILGAGVMQGPAMKIAKEMGLETVAVDADPKAPCVGCADRFEKVDLKDKEGMEAFALSLKENGGLSGVMTAGTDFSATVAWTAEKLNLPGISFEAALNASDKERMRRRFKEAGVPSPEFIIVTKIISELPFPFPAVVKPVDNMGSRGCRRVDTPDDLKIAVPDALKYSRSGRAIVEEYMEGPEFSVDALVYKGEITICGLADRHIFFPPYFIEMGHTIPTDIDAAKADALLSAFRAGVRALGIDNGAAKGDIKLTPKGPMIGEIAARLSGGYMSGWTYPYASGVLPTRGAIQIAMGQKPDSLVPQKTWTCAERAFISIPGKVRSIQGLNKAKAIPGVKDLFMRIGEGSRVSFPENNVSKCGNILSAAPTREEAAKSAETAIRSILIRLEAHDDATDSFLAAPPADVPAFPPDTFVITPEIKGLLADLPDSNLKAPLGQLAIIPFPAFISSSLKDYVGRGVEESLDAVRLITGLALPLLQASPGREAASGALGRSFWAALIRGGYQGAVYYLDNLGLGKL</sequence>
<proteinExistence type="predicted"/>
<dbReference type="GO" id="GO:0016874">
    <property type="term" value="F:ligase activity"/>
    <property type="evidence" value="ECO:0007669"/>
    <property type="project" value="UniProtKB-KW"/>
</dbReference>
<dbReference type="InterPro" id="IPR013815">
    <property type="entry name" value="ATP_grasp_subdomain_1"/>
</dbReference>
<evidence type="ECO:0000313" key="7">
    <source>
        <dbReference type="Proteomes" id="UP000009222"/>
    </source>
</evidence>
<dbReference type="InParanoid" id="F5Y6R4"/>
<organism evidence="6 7">
    <name type="scientific">Leadbettera azotonutricia (strain ATCC BAA-888 / DSM 13862 / ZAS-9)</name>
    <name type="common">Treponema azotonutricium</name>
    <dbReference type="NCBI Taxonomy" id="545695"/>
    <lineage>
        <taxon>Bacteria</taxon>
        <taxon>Pseudomonadati</taxon>
        <taxon>Spirochaetota</taxon>
        <taxon>Spirochaetia</taxon>
        <taxon>Spirochaetales</taxon>
        <taxon>Breznakiellaceae</taxon>
        <taxon>Leadbettera</taxon>
    </lineage>
</organism>
<dbReference type="PROSITE" id="PS50975">
    <property type="entry name" value="ATP_GRASP"/>
    <property type="match status" value="1"/>
</dbReference>
<dbReference type="InterPro" id="IPR052032">
    <property type="entry name" value="ATP-dep_AA_Ligase"/>
</dbReference>
<dbReference type="AlphaFoldDB" id="F5Y6R4"/>
<dbReference type="PANTHER" id="PTHR43585">
    <property type="entry name" value="FUMIPYRROLE BIOSYNTHESIS PROTEIN C"/>
    <property type="match status" value="1"/>
</dbReference>
<evidence type="ECO:0000313" key="6">
    <source>
        <dbReference type="EMBL" id="AEF81261.1"/>
    </source>
</evidence>
<accession>F5Y6R4</accession>
<evidence type="ECO:0000256" key="1">
    <source>
        <dbReference type="ARBA" id="ARBA00022598"/>
    </source>
</evidence>
<dbReference type="Gene3D" id="3.30.470.20">
    <property type="entry name" value="ATP-grasp fold, B domain"/>
    <property type="match status" value="1"/>
</dbReference>
<dbReference type="GO" id="GO:0046872">
    <property type="term" value="F:metal ion binding"/>
    <property type="evidence" value="ECO:0007669"/>
    <property type="project" value="InterPro"/>
</dbReference>
<keyword evidence="1" id="KW-0436">Ligase</keyword>
<dbReference type="InterPro" id="IPR011761">
    <property type="entry name" value="ATP-grasp"/>
</dbReference>